<dbReference type="AlphaFoldDB" id="A0A9X3N0T1"/>
<evidence type="ECO:0000313" key="3">
    <source>
        <dbReference type="EMBL" id="MDA0164900.1"/>
    </source>
</evidence>
<protein>
    <submittedName>
        <fullName evidence="3">Uncharacterized protein</fullName>
    </submittedName>
</protein>
<feature type="transmembrane region" description="Helical" evidence="2">
    <location>
        <begin position="72"/>
        <end position="94"/>
    </location>
</feature>
<keyword evidence="2" id="KW-0812">Transmembrane</keyword>
<keyword evidence="2" id="KW-1133">Transmembrane helix</keyword>
<sequence>MADDLPGLDAFGEALVAATRREDARCIPDAYRGQTPVYDMYASDLPVLERVGRGLVARTRRLDRRRARWRRVALGFCVAVPIAATSGAATAVVLREAVISAPDPSQVPDEQTPLAGTARVSAVRAADPGRGLPWAVRVARSKTGFTCTTVGQVRDGVFGLTGLDGVFRRLPAELSDACGQGGTLTGARVLAADRVADVRSIVYGVAGDRLRAVTLRTATGDRPLRIGPGGTYVAALRGYPEDQSAAVTLRFAGGRVEHHNFGAASDTIPDPEGGQAWAVERYTLGTRLQCAHVRPARRSGKGVIVRADGSTGQVVTPTACLALRTSDRAWVADARRLKPGDEGVPGFDRWGWQHNPPRTVVWGVARNGKTLRSVTLRGAGAPRKLAVSKQGAFAAVLPAAVDPAKLALDVVLADGAVQHGKPGEGLTPDLVKSRRPR</sequence>
<proteinExistence type="predicted"/>
<feature type="region of interest" description="Disordered" evidence="1">
    <location>
        <begin position="418"/>
        <end position="437"/>
    </location>
</feature>
<dbReference type="RefSeq" id="WP_270044153.1">
    <property type="nucleotide sequence ID" value="NZ_JAPDOD010000039.1"/>
</dbReference>
<organism evidence="3 4">
    <name type="scientific">Solirubrobacter ginsenosidimutans</name>
    <dbReference type="NCBI Taxonomy" id="490573"/>
    <lineage>
        <taxon>Bacteria</taxon>
        <taxon>Bacillati</taxon>
        <taxon>Actinomycetota</taxon>
        <taxon>Thermoleophilia</taxon>
        <taxon>Solirubrobacterales</taxon>
        <taxon>Solirubrobacteraceae</taxon>
        <taxon>Solirubrobacter</taxon>
    </lineage>
</organism>
<comment type="caution">
    <text evidence="3">The sequence shown here is derived from an EMBL/GenBank/DDBJ whole genome shotgun (WGS) entry which is preliminary data.</text>
</comment>
<accession>A0A9X3N0T1</accession>
<name>A0A9X3N0T1_9ACTN</name>
<gene>
    <name evidence="3" type="ORF">OM076_31815</name>
</gene>
<keyword evidence="4" id="KW-1185">Reference proteome</keyword>
<reference evidence="3" key="1">
    <citation type="submission" date="2022-10" db="EMBL/GenBank/DDBJ databases">
        <title>The WGS of Solirubrobacter ginsenosidimutans DSM 21036.</title>
        <authorList>
            <person name="Jiang Z."/>
        </authorList>
    </citation>
    <scope>NUCLEOTIDE SEQUENCE</scope>
    <source>
        <strain evidence="3">DSM 21036</strain>
    </source>
</reference>
<dbReference type="Proteomes" id="UP001149140">
    <property type="component" value="Unassembled WGS sequence"/>
</dbReference>
<evidence type="ECO:0000313" key="4">
    <source>
        <dbReference type="Proteomes" id="UP001149140"/>
    </source>
</evidence>
<dbReference type="EMBL" id="JAPDOD010000039">
    <property type="protein sequence ID" value="MDA0164900.1"/>
    <property type="molecule type" value="Genomic_DNA"/>
</dbReference>
<keyword evidence="2" id="KW-0472">Membrane</keyword>
<evidence type="ECO:0000256" key="1">
    <source>
        <dbReference type="SAM" id="MobiDB-lite"/>
    </source>
</evidence>
<evidence type="ECO:0000256" key="2">
    <source>
        <dbReference type="SAM" id="Phobius"/>
    </source>
</evidence>